<dbReference type="AlphaFoldDB" id="A0A0F5PPY3"/>
<accession>A0A0F5PPY3</accession>
<reference evidence="3 4" key="1">
    <citation type="submission" date="2008-07" db="EMBL/GenBank/DDBJ databases">
        <authorList>
            <person name="Gonzalez J."/>
            <person name="Sokolova T."/>
            <person name="Ferriera S."/>
            <person name="Johnson J."/>
            <person name="Kravitz S."/>
            <person name="Beeson K."/>
            <person name="Sutton G."/>
            <person name="Rogers Y.-H."/>
            <person name="Friedman R."/>
            <person name="Frazier M."/>
            <person name="Venter J.C."/>
        </authorList>
    </citation>
    <scope>NUCLEOTIDE SEQUENCE [LARGE SCALE GENOMIC DNA]</scope>
    <source>
        <strain evidence="3 4">DSM 12653</strain>
    </source>
</reference>
<protein>
    <submittedName>
        <fullName evidence="3">PTS system, galactitol-specific enzyme II, B component</fullName>
    </submittedName>
</protein>
<evidence type="ECO:0000313" key="3">
    <source>
        <dbReference type="EMBL" id="KKC30732.1"/>
    </source>
</evidence>
<evidence type="ECO:0000256" key="1">
    <source>
        <dbReference type="ARBA" id="ARBA00022679"/>
    </source>
</evidence>
<dbReference type="InterPro" id="IPR036095">
    <property type="entry name" value="PTS_EIIB-like_sf"/>
</dbReference>
<evidence type="ECO:0000259" key="2">
    <source>
        <dbReference type="PROSITE" id="PS51099"/>
    </source>
</evidence>
<gene>
    <name evidence="3" type="ORF">CDSM653_00156</name>
</gene>
<dbReference type="EMBL" id="ABXP02000026">
    <property type="protein sequence ID" value="KKC30732.1"/>
    <property type="molecule type" value="Genomic_DNA"/>
</dbReference>
<dbReference type="PROSITE" id="PS51099">
    <property type="entry name" value="PTS_EIIB_TYPE_2"/>
    <property type="match status" value="1"/>
</dbReference>
<organism evidence="3 4">
    <name type="scientific">Caldanaerobacter subterraneus subsp. pacificus DSM 12653</name>
    <dbReference type="NCBI Taxonomy" id="391606"/>
    <lineage>
        <taxon>Bacteria</taxon>
        <taxon>Bacillati</taxon>
        <taxon>Bacillota</taxon>
        <taxon>Clostridia</taxon>
        <taxon>Thermoanaerobacterales</taxon>
        <taxon>Thermoanaerobacteraceae</taxon>
        <taxon>Caldanaerobacter</taxon>
    </lineage>
</organism>
<dbReference type="SUPFAM" id="SSF52794">
    <property type="entry name" value="PTS system IIB component-like"/>
    <property type="match status" value="1"/>
</dbReference>
<reference evidence="4" key="3">
    <citation type="submission" date="2015-02" db="EMBL/GenBank/DDBJ databases">
        <title>Genome analysis of three genomes within the thermophilic hydrogenogenic bacterial species Caldanaerobacter subterraneus.</title>
        <authorList>
            <person name="Sant'Anna F.H."/>
            <person name="Lebedinsky A."/>
            <person name="Sokolova T."/>
            <person name="Robb F.T."/>
            <person name="Gonzalez J.M."/>
        </authorList>
    </citation>
    <scope>NUCLEOTIDE SEQUENCE [LARGE SCALE GENOMIC DNA]</scope>
    <source>
        <strain evidence="4">DSM 12653</strain>
    </source>
</reference>
<sequence>MPKIIIACGTAIATSTYVASKIKNALEKENISADIIQCRISEVENLADEEGDIVITTTMIPLNVKAKVFNGIPFLTGIGEDALLRDILKEIKKSKIYKHPKSK</sequence>
<dbReference type="InterPro" id="IPR003501">
    <property type="entry name" value="PTS_EIIB_2/3"/>
</dbReference>
<dbReference type="InterPro" id="IPR013011">
    <property type="entry name" value="PTS_EIIB_2"/>
</dbReference>
<dbReference type="GO" id="GO:0009401">
    <property type="term" value="P:phosphoenolpyruvate-dependent sugar phosphotransferase system"/>
    <property type="evidence" value="ECO:0007669"/>
    <property type="project" value="InterPro"/>
</dbReference>
<comment type="caution">
    <text evidence="3">The sequence shown here is derived from an EMBL/GenBank/DDBJ whole genome shotgun (WGS) entry which is preliminary data.</text>
</comment>
<evidence type="ECO:0000313" key="4">
    <source>
        <dbReference type="Proteomes" id="UP000010146"/>
    </source>
</evidence>
<dbReference type="Proteomes" id="UP000010146">
    <property type="component" value="Unassembled WGS sequence"/>
</dbReference>
<reference evidence="3 4" key="2">
    <citation type="journal article" date="2015" name="BMC Genomics">
        <title>Analysis of three genomes within the thermophilic bacterial species Caldanaerobacter subterraneus with a focus on carbon monoxide dehydrogenase evolution and hydrolase diversity.</title>
        <authorList>
            <person name="Sant'Anna F.H."/>
            <person name="Lebedinsky A.V."/>
            <person name="Sokolova T.G."/>
            <person name="Robb F.T."/>
            <person name="Gonzalez J.M."/>
        </authorList>
    </citation>
    <scope>NUCLEOTIDE SEQUENCE [LARGE SCALE GENOMIC DNA]</scope>
    <source>
        <strain evidence="3 4">DSM 12653</strain>
    </source>
</reference>
<dbReference type="CDD" id="cd05566">
    <property type="entry name" value="PTS_IIB_galactitol"/>
    <property type="match status" value="1"/>
</dbReference>
<proteinExistence type="predicted"/>
<name>A0A0F5PPY3_9THEO</name>
<keyword evidence="1" id="KW-0808">Transferase</keyword>
<feature type="domain" description="PTS EIIB type-2" evidence="2">
    <location>
        <begin position="2"/>
        <end position="95"/>
    </location>
</feature>
<dbReference type="Pfam" id="PF02302">
    <property type="entry name" value="PTS_IIB"/>
    <property type="match status" value="1"/>
</dbReference>
<dbReference type="Gene3D" id="3.40.50.2300">
    <property type="match status" value="1"/>
</dbReference>
<dbReference type="GO" id="GO:0008982">
    <property type="term" value="F:protein-N(PI)-phosphohistidine-sugar phosphotransferase activity"/>
    <property type="evidence" value="ECO:0007669"/>
    <property type="project" value="InterPro"/>
</dbReference>
<dbReference type="RefSeq" id="WP_043883727.1">
    <property type="nucleotide sequence ID" value="NZ_ABXP02000026.1"/>
</dbReference>